<keyword evidence="2" id="KW-1185">Reference proteome</keyword>
<dbReference type="Gene3D" id="3.40.50.300">
    <property type="entry name" value="P-loop containing nucleotide triphosphate hydrolases"/>
    <property type="match status" value="1"/>
</dbReference>
<evidence type="ECO:0000313" key="2">
    <source>
        <dbReference type="Proteomes" id="UP001321475"/>
    </source>
</evidence>
<name>A0ABM8FZT7_9CELL</name>
<evidence type="ECO:0008006" key="3">
    <source>
        <dbReference type="Google" id="ProtNLM"/>
    </source>
</evidence>
<organism evidence="1 2">
    <name type="scientific">Paraoerskovia sediminicola</name>
    <dbReference type="NCBI Taxonomy" id="1138587"/>
    <lineage>
        <taxon>Bacteria</taxon>
        <taxon>Bacillati</taxon>
        <taxon>Actinomycetota</taxon>
        <taxon>Actinomycetes</taxon>
        <taxon>Micrococcales</taxon>
        <taxon>Cellulomonadaceae</taxon>
        <taxon>Paraoerskovia</taxon>
    </lineage>
</organism>
<protein>
    <recommendedName>
        <fullName evidence="3">Protein ImuA</fullName>
    </recommendedName>
</protein>
<dbReference type="Proteomes" id="UP001321475">
    <property type="component" value="Chromosome"/>
</dbReference>
<sequence length="163" mass="17437">MLRADPGARCYLVGGARSPLRQALPWAGTASSDDEVVALAENLALAMADDDTEGRIVVVVESLSERLQSPADKPLVALMKAAKASDHLVIAESETSGWGSTWPLLAEMKAGRRGLLLQPGAMDGDTIFKTSLPRTQASEFPPGRGMWVARGRFVRVQVPLVIE</sequence>
<gene>
    <name evidence="1" type="ORF">GCM10025865_05510</name>
</gene>
<dbReference type="EMBL" id="AP027729">
    <property type="protein sequence ID" value="BDZ41252.1"/>
    <property type="molecule type" value="Genomic_DNA"/>
</dbReference>
<evidence type="ECO:0000313" key="1">
    <source>
        <dbReference type="EMBL" id="BDZ41252.1"/>
    </source>
</evidence>
<proteinExistence type="predicted"/>
<reference evidence="2" key="1">
    <citation type="journal article" date="2019" name="Int. J. Syst. Evol. Microbiol.">
        <title>The Global Catalogue of Microorganisms (GCM) 10K type strain sequencing project: providing services to taxonomists for standard genome sequencing and annotation.</title>
        <authorList>
            <consortium name="The Broad Institute Genomics Platform"/>
            <consortium name="The Broad Institute Genome Sequencing Center for Infectious Disease"/>
            <person name="Wu L."/>
            <person name="Ma J."/>
        </authorList>
    </citation>
    <scope>NUCLEOTIDE SEQUENCE [LARGE SCALE GENOMIC DNA]</scope>
    <source>
        <strain evidence="2">NBRC 108565</strain>
    </source>
</reference>
<dbReference type="RefSeq" id="WP_286218454.1">
    <property type="nucleotide sequence ID" value="NZ_AP027729.1"/>
</dbReference>
<dbReference type="InterPro" id="IPR027417">
    <property type="entry name" value="P-loop_NTPase"/>
</dbReference>
<accession>A0ABM8FZT7</accession>